<evidence type="ECO:0000313" key="6">
    <source>
        <dbReference type="Proteomes" id="UP000239899"/>
    </source>
</evidence>
<dbReference type="Gene3D" id="2.30.170.40">
    <property type="entry name" value="Ribosomal protein L28/L24"/>
    <property type="match status" value="1"/>
</dbReference>
<comment type="similarity">
    <text evidence="1">Belongs to the bacterial ribosomal protein bL28 family.</text>
</comment>
<dbReference type="OrthoDB" id="361870at2759"/>
<dbReference type="InterPro" id="IPR034704">
    <property type="entry name" value="Ribosomal_bL28/bL31-like_sf"/>
</dbReference>
<keyword evidence="6" id="KW-1185">Reference proteome</keyword>
<evidence type="ECO:0000256" key="4">
    <source>
        <dbReference type="ARBA" id="ARBA00035265"/>
    </source>
</evidence>
<dbReference type="PANTHER" id="PTHR13528:SF2">
    <property type="entry name" value="LARGE RIBOSOMAL SUBUNIT PROTEIN BL28M"/>
    <property type="match status" value="1"/>
</dbReference>
<keyword evidence="2" id="KW-0689">Ribosomal protein</keyword>
<dbReference type="AlphaFoldDB" id="A0A2P6TRA7"/>
<dbReference type="EMBL" id="LHPG02000008">
    <property type="protein sequence ID" value="PRW56591.1"/>
    <property type="molecule type" value="Genomic_DNA"/>
</dbReference>
<dbReference type="GO" id="GO:1990904">
    <property type="term" value="C:ribonucleoprotein complex"/>
    <property type="evidence" value="ECO:0007669"/>
    <property type="project" value="UniProtKB-KW"/>
</dbReference>
<dbReference type="HAMAP" id="MF_00373">
    <property type="entry name" value="Ribosomal_bL28"/>
    <property type="match status" value="1"/>
</dbReference>
<dbReference type="SUPFAM" id="SSF143800">
    <property type="entry name" value="L28p-like"/>
    <property type="match status" value="1"/>
</dbReference>
<dbReference type="Proteomes" id="UP000239899">
    <property type="component" value="Unassembled WGS sequence"/>
</dbReference>
<reference evidence="5 6" key="1">
    <citation type="journal article" date="2018" name="Plant J.">
        <title>Genome sequences of Chlorella sorokiniana UTEX 1602 and Micractinium conductrix SAG 241.80: implications to maltose excretion by a green alga.</title>
        <authorList>
            <person name="Arriola M.B."/>
            <person name="Velmurugan N."/>
            <person name="Zhang Y."/>
            <person name="Plunkett M.H."/>
            <person name="Hondzo H."/>
            <person name="Barney B.M."/>
        </authorList>
    </citation>
    <scope>NUCLEOTIDE SEQUENCE [LARGE SCALE GENOMIC DNA]</scope>
    <source>
        <strain evidence="6">UTEX 1602</strain>
    </source>
</reference>
<dbReference type="InterPro" id="IPR037147">
    <property type="entry name" value="Ribosomal_bL28_sf"/>
</dbReference>
<dbReference type="Pfam" id="PF00830">
    <property type="entry name" value="Ribosomal_L28"/>
    <property type="match status" value="1"/>
</dbReference>
<dbReference type="GO" id="GO:0003735">
    <property type="term" value="F:structural constituent of ribosome"/>
    <property type="evidence" value="ECO:0007669"/>
    <property type="project" value="InterPro"/>
</dbReference>
<evidence type="ECO:0000256" key="1">
    <source>
        <dbReference type="ARBA" id="ARBA00008760"/>
    </source>
</evidence>
<protein>
    <recommendedName>
        <fullName evidence="4">Large ribosomal subunit protein bL28c</fullName>
    </recommendedName>
</protein>
<comment type="caution">
    <text evidence="5">The sequence shown here is derived from an EMBL/GenBank/DDBJ whole genome shotgun (WGS) entry which is preliminary data.</text>
</comment>
<dbReference type="STRING" id="3076.A0A2P6TRA7"/>
<dbReference type="InterPro" id="IPR001383">
    <property type="entry name" value="Ribosomal_bL28_bact-type"/>
</dbReference>
<evidence type="ECO:0000313" key="5">
    <source>
        <dbReference type="EMBL" id="PRW56591.1"/>
    </source>
</evidence>
<dbReference type="GO" id="GO:0006412">
    <property type="term" value="P:translation"/>
    <property type="evidence" value="ECO:0007669"/>
    <property type="project" value="InterPro"/>
</dbReference>
<dbReference type="InterPro" id="IPR026569">
    <property type="entry name" value="Ribosomal_bL28"/>
</dbReference>
<keyword evidence="3" id="KW-0687">Ribonucleoprotein</keyword>
<name>A0A2P6TRA7_CHLSO</name>
<gene>
    <name evidence="5" type="ORF">C2E21_4468</name>
</gene>
<accession>A0A2P6TRA7</accession>
<proteinExistence type="inferred from homology"/>
<dbReference type="PANTHER" id="PTHR13528">
    <property type="entry name" value="39S RIBOSOMAL PROTEIN L28, MITOCHONDRIAL"/>
    <property type="match status" value="1"/>
</dbReference>
<dbReference type="NCBIfam" id="TIGR00009">
    <property type="entry name" value="L28"/>
    <property type="match status" value="1"/>
</dbReference>
<organism evidence="5 6">
    <name type="scientific">Chlorella sorokiniana</name>
    <name type="common">Freshwater green alga</name>
    <dbReference type="NCBI Taxonomy" id="3076"/>
    <lineage>
        <taxon>Eukaryota</taxon>
        <taxon>Viridiplantae</taxon>
        <taxon>Chlorophyta</taxon>
        <taxon>core chlorophytes</taxon>
        <taxon>Trebouxiophyceae</taxon>
        <taxon>Chlorellales</taxon>
        <taxon>Chlorellaceae</taxon>
        <taxon>Chlorella clade</taxon>
        <taxon>Chlorella</taxon>
    </lineage>
</organism>
<sequence length="183" mass="20477">MQACSLKPSVQLFSSKASGLQRGTAVAAVQRLAAPAARSTQLVVEASRVCDLTGKRANNGYVVTFSHKRNKKLQQPNLQYKKVYWPEGQRWVKLRICTKAMKTIEKRGLQTMADEAGIDLWKLPYEDARPQRLQWLAENAGQPPMAKNPRAMKNAEKLAASKKTPLVARYVHGKIAYVRADTQ</sequence>
<evidence type="ECO:0000256" key="2">
    <source>
        <dbReference type="ARBA" id="ARBA00022980"/>
    </source>
</evidence>
<dbReference type="GO" id="GO:0005840">
    <property type="term" value="C:ribosome"/>
    <property type="evidence" value="ECO:0007669"/>
    <property type="project" value="UniProtKB-KW"/>
</dbReference>
<evidence type="ECO:0000256" key="3">
    <source>
        <dbReference type="ARBA" id="ARBA00023274"/>
    </source>
</evidence>